<dbReference type="RefSeq" id="WP_071020165.1">
    <property type="nucleotide sequence ID" value="NZ_MLQM01000003.1"/>
</dbReference>
<name>A0A1S1NQK9_9MYCO</name>
<keyword evidence="2" id="KW-0732">Signal</keyword>
<comment type="caution">
    <text evidence="3">The sequence shown here is derived from an EMBL/GenBank/DDBJ whole genome shotgun (WGS) entry which is preliminary data.</text>
</comment>
<reference evidence="4" key="3">
    <citation type="submission" date="2018-01" db="EMBL/GenBank/DDBJ databases">
        <authorList>
            <person name="Gaut B.S."/>
            <person name="Morton B.R."/>
            <person name="Clegg M.T."/>
            <person name="Duvall M.R."/>
        </authorList>
    </citation>
    <scope>NUCLEOTIDE SEQUENCE</scope>
    <source>
        <strain evidence="4">ATCC BAA-2683</strain>
    </source>
</reference>
<evidence type="ECO:0000313" key="5">
    <source>
        <dbReference type="Proteomes" id="UP000179734"/>
    </source>
</evidence>
<dbReference type="EMBL" id="MLQM01000003">
    <property type="protein sequence ID" value="OHV06672.1"/>
    <property type="molecule type" value="Genomic_DNA"/>
</dbReference>
<evidence type="ECO:0008006" key="7">
    <source>
        <dbReference type="Google" id="ProtNLM"/>
    </source>
</evidence>
<feature type="chain" id="PRO_5036025272" description="Secreted protein" evidence="2">
    <location>
        <begin position="34"/>
        <end position="119"/>
    </location>
</feature>
<reference evidence="4 6" key="2">
    <citation type="journal article" date="2017" name="Int. J. Syst. Evol. Microbiol.">
        <title>Mycobacterium talmoniae sp. nov., a slowly growing mycobacterium isolated from human respiratory samples.</title>
        <authorList>
            <person name="Davidson R.M."/>
            <person name="DeGroote M.A."/>
            <person name="Marola J.L."/>
            <person name="Buss S."/>
            <person name="Jones V."/>
            <person name="McNeil M.R."/>
            <person name="Freifeld A.G."/>
            <person name="Elaine Epperson L."/>
            <person name="Hasan N.A."/>
            <person name="Jackson M."/>
            <person name="Iwen P.C."/>
            <person name="Salfinger M."/>
            <person name="Strong M."/>
        </authorList>
    </citation>
    <scope>NUCLEOTIDE SEQUENCE [LARGE SCALE GENOMIC DNA]</scope>
    <source>
        <strain evidence="4 6">ATCC BAA-2683</strain>
    </source>
</reference>
<keyword evidence="5" id="KW-1185">Reference proteome</keyword>
<organism evidence="3 5">
    <name type="scientific">Mycobacterium talmoniae</name>
    <dbReference type="NCBI Taxonomy" id="1858794"/>
    <lineage>
        <taxon>Bacteria</taxon>
        <taxon>Bacillati</taxon>
        <taxon>Actinomycetota</taxon>
        <taxon>Actinomycetes</taxon>
        <taxon>Mycobacteriales</taxon>
        <taxon>Mycobacteriaceae</taxon>
        <taxon>Mycobacterium</taxon>
    </lineage>
</organism>
<dbReference type="AlphaFoldDB" id="A0A1S1NQK9"/>
<accession>A0A1S1NQK9</accession>
<gene>
    <name evidence="3" type="ORF">BKN37_01500</name>
    <name evidence="4" type="ORF">C1Y40_02664</name>
</gene>
<evidence type="ECO:0000256" key="1">
    <source>
        <dbReference type="SAM" id="MobiDB-lite"/>
    </source>
</evidence>
<reference evidence="3 5" key="1">
    <citation type="submission" date="2016-10" db="EMBL/GenBank/DDBJ databases">
        <title>Genome sequence of Mycobacterium talmonii.</title>
        <authorList>
            <person name="Greninger A.L."/>
            <person name="Elliott B."/>
            <person name="Vasireddy S."/>
            <person name="Vasireddy R."/>
        </authorList>
    </citation>
    <scope>NUCLEOTIDE SEQUENCE [LARGE SCALE GENOMIC DNA]</scope>
    <source>
        <strain evidence="3">MO-5499</strain>
        <strain evidence="5">NE-TNMC-100812</strain>
    </source>
</reference>
<feature type="signal peptide" evidence="2">
    <location>
        <begin position="1"/>
        <end position="33"/>
    </location>
</feature>
<evidence type="ECO:0000313" key="3">
    <source>
        <dbReference type="EMBL" id="OHV06672.1"/>
    </source>
</evidence>
<evidence type="ECO:0000313" key="6">
    <source>
        <dbReference type="Proteomes" id="UP000238296"/>
    </source>
</evidence>
<sequence length="119" mass="11718">MSFSARTNRVLASLGVGAALTFAAVAGASPAAATNPNNPGGGMDPHLPNTMQGWCPGGGAGGISGDGYCDGTKYPDGSFWHIVRFGVPFAGEQIKMSCVVDNGSPLPPLAPPGGCNGAA</sequence>
<evidence type="ECO:0000256" key="2">
    <source>
        <dbReference type="SAM" id="SignalP"/>
    </source>
</evidence>
<dbReference type="EMBL" id="PPEA01000385">
    <property type="protein sequence ID" value="PQM47151.1"/>
    <property type="molecule type" value="Genomic_DNA"/>
</dbReference>
<dbReference type="Proteomes" id="UP000179734">
    <property type="component" value="Unassembled WGS sequence"/>
</dbReference>
<evidence type="ECO:0000313" key="4">
    <source>
        <dbReference type="EMBL" id="PQM47151.1"/>
    </source>
</evidence>
<dbReference type="Proteomes" id="UP000238296">
    <property type="component" value="Unassembled WGS sequence"/>
</dbReference>
<protein>
    <recommendedName>
        <fullName evidence="7">Secreted protein</fullName>
    </recommendedName>
</protein>
<feature type="region of interest" description="Disordered" evidence="1">
    <location>
        <begin position="30"/>
        <end position="49"/>
    </location>
</feature>
<proteinExistence type="predicted"/>